<dbReference type="PATRIC" id="fig|762836.4.peg.3972"/>
<evidence type="ECO:0000313" key="1">
    <source>
        <dbReference type="EMBL" id="OEZ96762.1"/>
    </source>
</evidence>
<evidence type="ECO:0000313" key="2">
    <source>
        <dbReference type="Proteomes" id="UP000175989"/>
    </source>
</evidence>
<accession>A0A1E7WES4</accession>
<proteinExistence type="predicted"/>
<dbReference type="RefSeq" id="WP_070250182.1">
    <property type="nucleotide sequence ID" value="NZ_LROM01000106.1"/>
</dbReference>
<dbReference type="EMBL" id="LROM01000106">
    <property type="protein sequence ID" value="OEZ96762.1"/>
    <property type="molecule type" value="Genomic_DNA"/>
</dbReference>
<organism evidence="1 2">
    <name type="scientific">Duganella phyllosphaerae</name>
    <dbReference type="NCBI Taxonomy" id="762836"/>
    <lineage>
        <taxon>Bacteria</taxon>
        <taxon>Pseudomonadati</taxon>
        <taxon>Pseudomonadota</taxon>
        <taxon>Betaproteobacteria</taxon>
        <taxon>Burkholderiales</taxon>
        <taxon>Oxalobacteraceae</taxon>
        <taxon>Telluria group</taxon>
        <taxon>Duganella</taxon>
    </lineage>
</organism>
<sequence length="229" mass="24204">MSTIRLQYLFDPLCGWCYASAPALAGLSATFPSLLELHPSGLFSGAGARALTSEFGDYAWSNDQRIAAMTGQVFSEAYRKNVLQASGVRFDSEIISRALTAIAAIDSRLEAGLLHRLQSARYVGGKDTADAGVVARTMAACLQEHGHHADATELALQLAADAGLAQRTAARIEAAQGLMAQLGVRGVPQLIVRINDAVVPISSSALYHGPDLLIAELRRLFGKGLAEVA</sequence>
<comment type="caution">
    <text evidence="1">The sequence shown here is derived from an EMBL/GenBank/DDBJ whole genome shotgun (WGS) entry which is preliminary data.</text>
</comment>
<dbReference type="AlphaFoldDB" id="A0A1E7WES4"/>
<dbReference type="InterPro" id="IPR036249">
    <property type="entry name" value="Thioredoxin-like_sf"/>
</dbReference>
<protein>
    <recommendedName>
        <fullName evidence="3">DSBA-like thioredoxin domain protein</fullName>
    </recommendedName>
</protein>
<gene>
    <name evidence="1" type="ORF">DUPY_38500</name>
</gene>
<dbReference type="CDD" id="cd03025">
    <property type="entry name" value="DsbA_FrnE_like"/>
    <property type="match status" value="1"/>
</dbReference>
<keyword evidence="2" id="KW-1185">Reference proteome</keyword>
<reference evidence="2" key="1">
    <citation type="journal article" date="2016" name="Front. Microbiol.">
        <title>Molecular Keys to the Janthinobacterium and Duganella spp. Interaction with the Plant Pathogen Fusarium graminearum.</title>
        <authorList>
            <person name="Haack F.S."/>
            <person name="Poehlein A."/>
            <person name="Kroger C."/>
            <person name="Voigt C.A."/>
            <person name="Piepenbring M."/>
            <person name="Bode H.B."/>
            <person name="Daniel R."/>
            <person name="Schafer W."/>
            <person name="Streit W.R."/>
        </authorList>
    </citation>
    <scope>NUCLEOTIDE SEQUENCE [LARGE SCALE GENOMIC DNA]</scope>
    <source>
        <strain evidence="2">T54</strain>
    </source>
</reference>
<dbReference type="Gene3D" id="3.40.30.10">
    <property type="entry name" value="Glutaredoxin"/>
    <property type="match status" value="1"/>
</dbReference>
<evidence type="ECO:0008006" key="3">
    <source>
        <dbReference type="Google" id="ProtNLM"/>
    </source>
</evidence>
<dbReference type="SUPFAM" id="SSF52833">
    <property type="entry name" value="Thioredoxin-like"/>
    <property type="match status" value="1"/>
</dbReference>
<dbReference type="Proteomes" id="UP000175989">
    <property type="component" value="Unassembled WGS sequence"/>
</dbReference>
<dbReference type="OrthoDB" id="9813770at2"/>
<name>A0A1E7WES4_9BURK</name>